<reference evidence="6 7" key="1">
    <citation type="submission" date="2019-09" db="EMBL/GenBank/DDBJ databases">
        <title>Genomes of Cryomorphaceae.</title>
        <authorList>
            <person name="Bowman J.P."/>
        </authorList>
    </citation>
    <scope>NUCLEOTIDE SEQUENCE [LARGE SCALE GENOMIC DNA]</scope>
    <source>
        <strain evidence="6 7">KCTC 52047</strain>
    </source>
</reference>
<gene>
    <name evidence="3" type="primary">cobB</name>
    <name evidence="6" type="ORF">F3059_09985</name>
</gene>
<keyword evidence="2 3" id="KW-0520">NAD</keyword>
<keyword evidence="7" id="KW-1185">Reference proteome</keyword>
<dbReference type="SUPFAM" id="SSF52467">
    <property type="entry name" value="DHS-like NAD/FAD-binding domain"/>
    <property type="match status" value="1"/>
</dbReference>
<dbReference type="InterPro" id="IPR027546">
    <property type="entry name" value="Sirtuin_class_III"/>
</dbReference>
<comment type="function">
    <text evidence="3">NAD-dependent lysine deacetylase and desuccinylase that specifically removes acetyl and succinyl groups on target proteins. Modulates the activities of several proteins which are inactive in their acylated form.</text>
</comment>
<comment type="caution">
    <text evidence="3 4">Lacks conserved residue(s) required for the propagation of feature annotation.</text>
</comment>
<evidence type="ECO:0000313" key="6">
    <source>
        <dbReference type="EMBL" id="KAB1063389.1"/>
    </source>
</evidence>
<dbReference type="InterPro" id="IPR026590">
    <property type="entry name" value="Ssirtuin_cat_dom"/>
</dbReference>
<evidence type="ECO:0000256" key="3">
    <source>
        <dbReference type="HAMAP-Rule" id="MF_01121"/>
    </source>
</evidence>
<proteinExistence type="inferred from homology"/>
<dbReference type="Gene3D" id="3.40.50.1220">
    <property type="entry name" value="TPP-binding domain"/>
    <property type="match status" value="1"/>
</dbReference>
<dbReference type="AlphaFoldDB" id="A0A6N6M6N7"/>
<feature type="binding site" evidence="3">
    <location>
        <position position="60"/>
    </location>
    <ligand>
        <name>substrate</name>
    </ligand>
</feature>
<comment type="catalytic activity">
    <reaction evidence="3">
        <text>N(6)-acetyl-L-lysyl-[protein] + NAD(+) + H2O = 2''-O-acetyl-ADP-D-ribose + nicotinamide + L-lysyl-[protein]</text>
        <dbReference type="Rhea" id="RHEA:43636"/>
        <dbReference type="Rhea" id="RHEA-COMP:9752"/>
        <dbReference type="Rhea" id="RHEA-COMP:10731"/>
        <dbReference type="ChEBI" id="CHEBI:15377"/>
        <dbReference type="ChEBI" id="CHEBI:17154"/>
        <dbReference type="ChEBI" id="CHEBI:29969"/>
        <dbReference type="ChEBI" id="CHEBI:57540"/>
        <dbReference type="ChEBI" id="CHEBI:61930"/>
        <dbReference type="ChEBI" id="CHEBI:83767"/>
        <dbReference type="EC" id="2.3.1.286"/>
    </reaction>
</comment>
<dbReference type="InterPro" id="IPR050134">
    <property type="entry name" value="NAD-dep_sirtuin_deacylases"/>
</dbReference>
<evidence type="ECO:0000256" key="1">
    <source>
        <dbReference type="ARBA" id="ARBA00022679"/>
    </source>
</evidence>
<dbReference type="RefSeq" id="WP_151168792.1">
    <property type="nucleotide sequence ID" value="NZ_WACR01000008.1"/>
</dbReference>
<dbReference type="InterPro" id="IPR026591">
    <property type="entry name" value="Sirtuin_cat_small_dom_sf"/>
</dbReference>
<dbReference type="HAMAP" id="MF_01121">
    <property type="entry name" value="Sirtuin_ClassIII"/>
    <property type="match status" value="1"/>
</dbReference>
<dbReference type="CDD" id="cd01412">
    <property type="entry name" value="SIRT5_Af1_CobB"/>
    <property type="match status" value="1"/>
</dbReference>
<feature type="binding site" evidence="3">
    <location>
        <begin position="174"/>
        <end position="176"/>
    </location>
    <ligand>
        <name>NAD(+)</name>
        <dbReference type="ChEBI" id="CHEBI:57540"/>
    </ligand>
</feature>
<comment type="domain">
    <text evidence="3">2 residues (Tyr-57 and Arg-60) present in a large hydrophobic pocket are probably involved in substrate specificity. They are important for desuccinylation activity, but dispensable for deacetylation activity.</text>
</comment>
<keyword evidence="1" id="KW-0808">Transferase</keyword>
<comment type="subcellular location">
    <subcellularLocation>
        <location evidence="3">Cytoplasm</location>
    </subcellularLocation>
</comment>
<dbReference type="PANTHER" id="PTHR11085:SF4">
    <property type="entry name" value="NAD-DEPENDENT PROTEIN DEACYLASE"/>
    <property type="match status" value="1"/>
</dbReference>
<dbReference type="PANTHER" id="PTHR11085">
    <property type="entry name" value="NAD-DEPENDENT PROTEIN DEACYLASE SIRTUIN-5, MITOCHONDRIAL-RELATED"/>
    <property type="match status" value="1"/>
</dbReference>
<sequence length="230" mass="25658">MSEKKRKLVVFSGAGMSAESGISTFRDSGGLWEKHSIEEVATPQAFGQNPKKVLEFYNHRRRQLYEVEPNEAHYKIAELDTKFDTTVITQNVDNLHERAGSERVLHLHGELDKGRSSVDETVIVDLKGKDIKLGDKAPDGSQLRPHVVWFGEAVPAMSEAMEEVQKAEILIVVGTSLQVYPAAGLVDVCNPDCEIYYIDPQGEPWPNPKLTVIKEKASIGMKKLAQKFNL</sequence>
<comment type="caution">
    <text evidence="6">The sequence shown here is derived from an EMBL/GenBank/DDBJ whole genome shotgun (WGS) entry which is preliminary data.</text>
</comment>
<dbReference type="PROSITE" id="PS50305">
    <property type="entry name" value="SIRTUIN"/>
    <property type="match status" value="1"/>
</dbReference>
<dbReference type="GO" id="GO:0070403">
    <property type="term" value="F:NAD+ binding"/>
    <property type="evidence" value="ECO:0007669"/>
    <property type="project" value="UniProtKB-UniRule"/>
</dbReference>
<feature type="active site" description="Proton acceptor" evidence="3">
    <location>
        <position position="108"/>
    </location>
</feature>
<dbReference type="InterPro" id="IPR029035">
    <property type="entry name" value="DHS-like_NAD/FAD-binding_dom"/>
</dbReference>
<dbReference type="Pfam" id="PF02146">
    <property type="entry name" value="SIR2"/>
    <property type="match status" value="1"/>
</dbReference>
<feature type="binding site" evidence="3">
    <location>
        <position position="217"/>
    </location>
    <ligand>
        <name>NAD(+)</name>
        <dbReference type="ChEBI" id="CHEBI:57540"/>
    </ligand>
</feature>
<evidence type="ECO:0000256" key="2">
    <source>
        <dbReference type="ARBA" id="ARBA00023027"/>
    </source>
</evidence>
<dbReference type="EMBL" id="WACR01000008">
    <property type="protein sequence ID" value="KAB1063389.1"/>
    <property type="molecule type" value="Genomic_DNA"/>
</dbReference>
<feature type="domain" description="Deacetylase sirtuin-type" evidence="5">
    <location>
        <begin position="1"/>
        <end position="230"/>
    </location>
</feature>
<dbReference type="InterPro" id="IPR003000">
    <property type="entry name" value="Sirtuin"/>
</dbReference>
<dbReference type="Proteomes" id="UP000435357">
    <property type="component" value="Unassembled WGS sequence"/>
</dbReference>
<dbReference type="GO" id="GO:0017136">
    <property type="term" value="F:histone deacetylase activity, NAD-dependent"/>
    <property type="evidence" value="ECO:0007669"/>
    <property type="project" value="TreeGrafter"/>
</dbReference>
<dbReference type="EC" id="2.3.1.286" evidence="3"/>
<feature type="binding site" evidence="3">
    <location>
        <position position="57"/>
    </location>
    <ligand>
        <name>substrate</name>
    </ligand>
</feature>
<dbReference type="GO" id="GO:0036054">
    <property type="term" value="F:protein-malonyllysine demalonylase activity"/>
    <property type="evidence" value="ECO:0007669"/>
    <property type="project" value="InterPro"/>
</dbReference>
<comment type="catalytic activity">
    <reaction evidence="3">
        <text>N(6)-succinyl-L-lysyl-[protein] + NAD(+) + H2O = 2''-O-succinyl-ADP-D-ribose + nicotinamide + L-lysyl-[protein]</text>
        <dbReference type="Rhea" id="RHEA:47668"/>
        <dbReference type="Rhea" id="RHEA-COMP:9752"/>
        <dbReference type="Rhea" id="RHEA-COMP:11877"/>
        <dbReference type="ChEBI" id="CHEBI:15377"/>
        <dbReference type="ChEBI" id="CHEBI:17154"/>
        <dbReference type="ChEBI" id="CHEBI:29969"/>
        <dbReference type="ChEBI" id="CHEBI:57540"/>
        <dbReference type="ChEBI" id="CHEBI:87830"/>
        <dbReference type="ChEBI" id="CHEBI:87832"/>
    </reaction>
</comment>
<dbReference type="GO" id="GO:0005737">
    <property type="term" value="C:cytoplasm"/>
    <property type="evidence" value="ECO:0007669"/>
    <property type="project" value="UniProtKB-SubCell"/>
</dbReference>
<keyword evidence="3" id="KW-0963">Cytoplasm</keyword>
<dbReference type="OrthoDB" id="9800582at2"/>
<evidence type="ECO:0000256" key="4">
    <source>
        <dbReference type="PROSITE-ProRule" id="PRU00236"/>
    </source>
</evidence>
<comment type="similarity">
    <text evidence="3">Belongs to the sirtuin family. Class III subfamily.</text>
</comment>
<name>A0A6N6M6N7_9FLAO</name>
<evidence type="ECO:0000259" key="5">
    <source>
        <dbReference type="PROSITE" id="PS50305"/>
    </source>
</evidence>
<dbReference type="Gene3D" id="3.30.1600.10">
    <property type="entry name" value="SIR2/SIRT2 'Small Domain"/>
    <property type="match status" value="1"/>
</dbReference>
<evidence type="ECO:0000313" key="7">
    <source>
        <dbReference type="Proteomes" id="UP000435357"/>
    </source>
</evidence>
<organism evidence="6 7">
    <name type="scientific">Salibacter halophilus</name>
    <dbReference type="NCBI Taxonomy" id="1803916"/>
    <lineage>
        <taxon>Bacteria</taxon>
        <taxon>Pseudomonadati</taxon>
        <taxon>Bacteroidota</taxon>
        <taxon>Flavobacteriia</taxon>
        <taxon>Flavobacteriales</taxon>
        <taxon>Salibacteraceae</taxon>
        <taxon>Salibacter</taxon>
    </lineage>
</organism>
<dbReference type="GO" id="GO:0036055">
    <property type="term" value="F:protein-succinyllysine desuccinylase activity"/>
    <property type="evidence" value="ECO:0007669"/>
    <property type="project" value="UniProtKB-UniRule"/>
</dbReference>
<protein>
    <recommendedName>
        <fullName evidence="3">NAD-dependent protein deacylase</fullName>
        <ecNumber evidence="3">2.3.1.286</ecNumber>
    </recommendedName>
    <alternativeName>
        <fullName evidence="3">Regulatory protein SIR2 homolog</fullName>
    </alternativeName>
</protein>
<feature type="binding site" evidence="3">
    <location>
        <begin position="13"/>
        <end position="32"/>
    </location>
    <ligand>
        <name>NAD(+)</name>
        <dbReference type="ChEBI" id="CHEBI:57540"/>
    </ligand>
</feature>
<accession>A0A6N6M6N7</accession>
<feature type="binding site" evidence="3">
    <location>
        <begin position="90"/>
        <end position="93"/>
    </location>
    <ligand>
        <name>NAD(+)</name>
        <dbReference type="ChEBI" id="CHEBI:57540"/>
    </ligand>
</feature>